<accession>A0A4U9DED8</accession>
<evidence type="ECO:0000313" key="2">
    <source>
        <dbReference type="Proteomes" id="UP000339249"/>
    </source>
</evidence>
<dbReference type="Pfam" id="PF02264">
    <property type="entry name" value="LamB"/>
    <property type="match status" value="1"/>
</dbReference>
<dbReference type="GO" id="GO:0016020">
    <property type="term" value="C:membrane"/>
    <property type="evidence" value="ECO:0007669"/>
    <property type="project" value="InterPro"/>
</dbReference>
<reference evidence="1 2" key="1">
    <citation type="submission" date="2019-04" db="EMBL/GenBank/DDBJ databases">
        <authorList>
            <consortium name="Pathogen Informatics"/>
        </authorList>
    </citation>
    <scope>NUCLEOTIDE SEQUENCE [LARGE SCALE GENOMIC DNA]</scope>
    <source>
        <strain evidence="1 2">NCTC9185</strain>
    </source>
</reference>
<dbReference type="GO" id="GO:0015288">
    <property type="term" value="F:porin activity"/>
    <property type="evidence" value="ECO:0007669"/>
    <property type="project" value="InterPro"/>
</dbReference>
<dbReference type="InterPro" id="IPR003192">
    <property type="entry name" value="Porin_LamB"/>
</dbReference>
<gene>
    <name evidence="1" type="primary">scrY_4</name>
    <name evidence="1" type="ORF">NCTC9185_06806</name>
</gene>
<dbReference type="Proteomes" id="UP000339249">
    <property type="component" value="Unassembled WGS sequence"/>
</dbReference>
<dbReference type="Gene3D" id="2.40.170.10">
    <property type="entry name" value="Porin, LamB type"/>
    <property type="match status" value="1"/>
</dbReference>
<protein>
    <submittedName>
        <fullName evidence="1">Sucrose porin</fullName>
    </submittedName>
</protein>
<dbReference type="InterPro" id="IPR036998">
    <property type="entry name" value="Porin_LamB_sf"/>
</dbReference>
<dbReference type="SUPFAM" id="SSF56935">
    <property type="entry name" value="Porins"/>
    <property type="match status" value="1"/>
</dbReference>
<name>A0A4U9DED8_RAOTE</name>
<dbReference type="EMBL" id="CABDVU010000001">
    <property type="protein sequence ID" value="VTN14738.1"/>
    <property type="molecule type" value="Genomic_DNA"/>
</dbReference>
<proteinExistence type="predicted"/>
<dbReference type="AlphaFoldDB" id="A0A4U9DED8"/>
<sequence length="198" mass="22408">MRQYRGTYATRLHNDSFYGLREGSSKTACSTASAGSRSERPRFDGALRRANTWRFASYGTTPLSKNWFIAPAVLAQSSKDRYVDGDSYQWATLNMRLIQEINQNFALAYEGSYQYMDLKPEGYNDRNAVNGSFYKLTFAPTFKVGSIGDFFSRRNPSLHLVDGLEQKLDNYASDDALGSSGFKSGGEWSFGMQMETWF</sequence>
<evidence type="ECO:0000313" key="1">
    <source>
        <dbReference type="EMBL" id="VTN14738.1"/>
    </source>
</evidence>
<dbReference type="GO" id="GO:0034219">
    <property type="term" value="P:carbohydrate transmembrane transport"/>
    <property type="evidence" value="ECO:0007669"/>
    <property type="project" value="InterPro"/>
</dbReference>
<organism evidence="1 2">
    <name type="scientific">Raoultella terrigena</name>
    <name type="common">Klebsiella terrigena</name>
    <dbReference type="NCBI Taxonomy" id="577"/>
    <lineage>
        <taxon>Bacteria</taxon>
        <taxon>Pseudomonadati</taxon>
        <taxon>Pseudomonadota</taxon>
        <taxon>Gammaproteobacteria</taxon>
        <taxon>Enterobacterales</taxon>
        <taxon>Enterobacteriaceae</taxon>
        <taxon>Klebsiella/Raoultella group</taxon>
        <taxon>Raoultella</taxon>
    </lineage>
</organism>